<dbReference type="Pfam" id="PF05753">
    <property type="entry name" value="TRAP_beta"/>
    <property type="match status" value="1"/>
</dbReference>
<feature type="chain" id="PRO_5020021399" evidence="2">
    <location>
        <begin position="30"/>
        <end position="187"/>
    </location>
</feature>
<gene>
    <name evidence="3" type="ORF">D915_010748</name>
</gene>
<keyword evidence="1" id="KW-0812">Transmembrane</keyword>
<keyword evidence="4" id="KW-1185">Reference proteome</keyword>
<evidence type="ECO:0000313" key="3">
    <source>
        <dbReference type="EMBL" id="THD18650.1"/>
    </source>
</evidence>
<dbReference type="GO" id="GO:0005783">
    <property type="term" value="C:endoplasmic reticulum"/>
    <property type="evidence" value="ECO:0007669"/>
    <property type="project" value="TreeGrafter"/>
</dbReference>
<name>A0A4E0RVI3_FASHE</name>
<dbReference type="EMBL" id="JXXN02009381">
    <property type="protein sequence ID" value="THD18650.1"/>
    <property type="molecule type" value="Genomic_DNA"/>
</dbReference>
<proteinExistence type="predicted"/>
<dbReference type="PANTHER" id="PTHR12861:SF3">
    <property type="entry name" value="TRANSLOCON-ASSOCIATED PROTEIN SUBUNIT BETA"/>
    <property type="match status" value="1"/>
</dbReference>
<evidence type="ECO:0000313" key="4">
    <source>
        <dbReference type="Proteomes" id="UP000230066"/>
    </source>
</evidence>
<keyword evidence="2" id="KW-0732">Signal</keyword>
<keyword evidence="1" id="KW-0472">Membrane</keyword>
<evidence type="ECO:0000256" key="1">
    <source>
        <dbReference type="SAM" id="Phobius"/>
    </source>
</evidence>
<feature type="transmembrane region" description="Helical" evidence="1">
    <location>
        <begin position="161"/>
        <end position="180"/>
    </location>
</feature>
<comment type="caution">
    <text evidence="3">The sequence shown here is derived from an EMBL/GenBank/DDBJ whole genome shotgun (WGS) entry which is preliminary data.</text>
</comment>
<dbReference type="Proteomes" id="UP000230066">
    <property type="component" value="Unassembled WGS sequence"/>
</dbReference>
<evidence type="ECO:0000256" key="2">
    <source>
        <dbReference type="SAM" id="SignalP"/>
    </source>
</evidence>
<dbReference type="PANTHER" id="PTHR12861">
    <property type="entry name" value="TRANSLOCON-ASSOCIATED PROTEIN, BETA SUBUNIT PRECURSOR TRAP-BETA SIGNAL SEQUENCE RECEPTOR BETA SUBUNIT"/>
    <property type="match status" value="1"/>
</dbReference>
<sequence length="187" mass="21107">MCHRVEFAMIGLWSFLALLLVSLCPLAVAEPVRLGVSKEIINEYVFERKELSILYTVFNLHSSRSAHTVELMDSYPDSEFIQIHGSQSVRWPSIPASSNVSHAVVVIPRKSGPYNFTSATITYLAGDDDKTTLLYSSAPGLVMIHPIKEYNRRFATHTIEWIGFAMIVTPCLLIPYMLWYSSASKYL</sequence>
<keyword evidence="1" id="KW-1133">Transmembrane helix</keyword>
<reference evidence="3" key="1">
    <citation type="submission" date="2019-03" db="EMBL/GenBank/DDBJ databases">
        <title>Improved annotation for the trematode Fasciola hepatica.</title>
        <authorList>
            <person name="Choi Y.-J."/>
            <person name="Martin J."/>
            <person name="Mitreva M."/>
        </authorList>
    </citation>
    <scope>NUCLEOTIDE SEQUENCE [LARGE SCALE GENOMIC DNA]</scope>
</reference>
<protein>
    <submittedName>
        <fullName evidence="3">Translocon-associated protein subunit beta</fullName>
    </submittedName>
</protein>
<accession>A0A4E0RVI3</accession>
<organism evidence="3 4">
    <name type="scientific">Fasciola hepatica</name>
    <name type="common">Liver fluke</name>
    <dbReference type="NCBI Taxonomy" id="6192"/>
    <lineage>
        <taxon>Eukaryota</taxon>
        <taxon>Metazoa</taxon>
        <taxon>Spiralia</taxon>
        <taxon>Lophotrochozoa</taxon>
        <taxon>Platyhelminthes</taxon>
        <taxon>Trematoda</taxon>
        <taxon>Digenea</taxon>
        <taxon>Plagiorchiida</taxon>
        <taxon>Echinostomata</taxon>
        <taxon>Echinostomatoidea</taxon>
        <taxon>Fasciolidae</taxon>
        <taxon>Fasciola</taxon>
    </lineage>
</organism>
<feature type="signal peptide" evidence="2">
    <location>
        <begin position="1"/>
        <end position="29"/>
    </location>
</feature>
<dbReference type="AlphaFoldDB" id="A0A4E0RVI3"/>